<comment type="caution">
    <text evidence="1">The sequence shown here is derived from an EMBL/GenBank/DDBJ whole genome shotgun (WGS) entry which is preliminary data.</text>
</comment>
<name>A0ABM8Q6C1_9BACT</name>
<dbReference type="Proteomes" id="UP000789803">
    <property type="component" value="Unassembled WGS sequence"/>
</dbReference>
<dbReference type="InterPro" id="IPR047741">
    <property type="entry name" value="DIP1984-like"/>
</dbReference>
<dbReference type="RefSeq" id="WP_229932765.1">
    <property type="nucleotide sequence ID" value="NZ_CAJHOF010000007.1"/>
</dbReference>
<dbReference type="Gene3D" id="6.10.320.10">
    <property type="match status" value="1"/>
</dbReference>
<sequence length="150" mass="16951">MKLAQALIIRGDLQMKISELSHRLSNNATKQEGEKPAEDPKLLLKELDTTLDELENLITKINLTNAQSKIKDTSLTQLLAKKEILSKKITILNEFINQASSLSNRASKTEIKILSTVDVTPLRAQSNRLSKELRELDMLIQESNWSLELI</sequence>
<reference evidence="1 2" key="1">
    <citation type="submission" date="2020-11" db="EMBL/GenBank/DDBJ databases">
        <authorList>
            <person name="Peeters C."/>
        </authorList>
    </citation>
    <scope>NUCLEOTIDE SEQUENCE [LARGE SCALE GENOMIC DNA]</scope>
    <source>
        <strain evidence="1 2">LMG 7974</strain>
    </source>
</reference>
<dbReference type="CDD" id="cd12208">
    <property type="entry name" value="DIP1984-like"/>
    <property type="match status" value="1"/>
</dbReference>
<dbReference type="NCBIfam" id="NF038048">
    <property type="entry name" value="DIP1984_fam"/>
    <property type="match status" value="1"/>
</dbReference>
<organism evidence="1 2">
    <name type="scientific">Campylobacter majalis</name>
    <dbReference type="NCBI Taxonomy" id="2790656"/>
    <lineage>
        <taxon>Bacteria</taxon>
        <taxon>Pseudomonadati</taxon>
        <taxon>Campylobacterota</taxon>
        <taxon>Epsilonproteobacteria</taxon>
        <taxon>Campylobacterales</taxon>
        <taxon>Campylobacteraceae</taxon>
        <taxon>Campylobacter</taxon>
    </lineage>
</organism>
<evidence type="ECO:0000313" key="1">
    <source>
        <dbReference type="EMBL" id="CAD7288345.1"/>
    </source>
</evidence>
<dbReference type="EMBL" id="CAJHOF010000007">
    <property type="protein sequence ID" value="CAD7288345.1"/>
    <property type="molecule type" value="Genomic_DNA"/>
</dbReference>
<protein>
    <recommendedName>
        <fullName evidence="3">Septicolysin</fullName>
    </recommendedName>
</protein>
<gene>
    <name evidence="1" type="ORF">LMG7974_00963</name>
</gene>
<proteinExistence type="predicted"/>
<keyword evidence="2" id="KW-1185">Reference proteome</keyword>
<accession>A0ABM8Q6C1</accession>
<evidence type="ECO:0008006" key="3">
    <source>
        <dbReference type="Google" id="ProtNLM"/>
    </source>
</evidence>
<evidence type="ECO:0000313" key="2">
    <source>
        <dbReference type="Proteomes" id="UP000789803"/>
    </source>
</evidence>
<dbReference type="Pfam" id="PF20935">
    <property type="entry name" value="DUF6847"/>
    <property type="match status" value="1"/>
</dbReference>